<dbReference type="Pfam" id="PF20150">
    <property type="entry name" value="2EXR"/>
    <property type="match status" value="1"/>
</dbReference>
<name>A0A9P9F0W4_9HYPO</name>
<dbReference type="PANTHER" id="PTHR35910:SF6">
    <property type="entry name" value="2EXR DOMAIN-CONTAINING PROTEIN"/>
    <property type="match status" value="1"/>
</dbReference>
<evidence type="ECO:0000259" key="1">
    <source>
        <dbReference type="Pfam" id="PF20150"/>
    </source>
</evidence>
<evidence type="ECO:0000313" key="2">
    <source>
        <dbReference type="EMBL" id="KAH7149128.1"/>
    </source>
</evidence>
<reference evidence="2" key="1">
    <citation type="journal article" date="2021" name="Nat. Commun.">
        <title>Genetic determinants of endophytism in the Arabidopsis root mycobiome.</title>
        <authorList>
            <person name="Mesny F."/>
            <person name="Miyauchi S."/>
            <person name="Thiergart T."/>
            <person name="Pickel B."/>
            <person name="Atanasova L."/>
            <person name="Karlsson M."/>
            <person name="Huettel B."/>
            <person name="Barry K.W."/>
            <person name="Haridas S."/>
            <person name="Chen C."/>
            <person name="Bauer D."/>
            <person name="Andreopoulos W."/>
            <person name="Pangilinan J."/>
            <person name="LaButti K."/>
            <person name="Riley R."/>
            <person name="Lipzen A."/>
            <person name="Clum A."/>
            <person name="Drula E."/>
            <person name="Henrissat B."/>
            <person name="Kohler A."/>
            <person name="Grigoriev I.V."/>
            <person name="Martin F.M."/>
            <person name="Hacquard S."/>
        </authorList>
    </citation>
    <scope>NUCLEOTIDE SEQUENCE</scope>
    <source>
        <strain evidence="2">MPI-CAGE-AT-0021</strain>
    </source>
</reference>
<keyword evidence="3" id="KW-1185">Reference proteome</keyword>
<dbReference type="EMBL" id="JAGMUU010000007">
    <property type="protein sequence ID" value="KAH7149128.1"/>
    <property type="molecule type" value="Genomic_DNA"/>
</dbReference>
<proteinExistence type="predicted"/>
<organism evidence="2 3">
    <name type="scientific">Dactylonectria estremocensis</name>
    <dbReference type="NCBI Taxonomy" id="1079267"/>
    <lineage>
        <taxon>Eukaryota</taxon>
        <taxon>Fungi</taxon>
        <taxon>Dikarya</taxon>
        <taxon>Ascomycota</taxon>
        <taxon>Pezizomycotina</taxon>
        <taxon>Sordariomycetes</taxon>
        <taxon>Hypocreomycetidae</taxon>
        <taxon>Hypocreales</taxon>
        <taxon>Nectriaceae</taxon>
        <taxon>Dactylonectria</taxon>
    </lineage>
</organism>
<feature type="domain" description="2EXR" evidence="1">
    <location>
        <begin position="20"/>
        <end position="108"/>
    </location>
</feature>
<dbReference type="AlphaFoldDB" id="A0A9P9F0W4"/>
<accession>A0A9P9F0W4</accession>
<gene>
    <name evidence="2" type="ORF">B0J13DRAFT_621022</name>
</gene>
<sequence length="307" mass="35290">MDSKSKSSDESKKLLELRGLPLEIRELIWEFTLPDYRVFHVKAISQQRPTDPDPGIRKMYFKFHIGHPPPVCLQVCSEGRNVALRKGFFLSPHGEHPGYWFSPSKDILYLDRNQRTSFHVKPDQPRMTVPGWDRVLNLGLEWRAFFRDIPRPSEDETISDYWRASIDKMYTYMPRMRTVNYILPKARYKGGATWGREPYGAHNFEAKLLPLAEDTQIPWETSRNLGRGPHQAQLITQVQGLTNLAASVVTWGQVKQDIEKGFEEDDGGSEAETEAEVQLVREGSPFNAVFHPPEIIGWLLVRVGAPF</sequence>
<dbReference type="PANTHER" id="PTHR35910">
    <property type="entry name" value="2EXR DOMAIN-CONTAINING PROTEIN"/>
    <property type="match status" value="1"/>
</dbReference>
<comment type="caution">
    <text evidence="2">The sequence shown here is derived from an EMBL/GenBank/DDBJ whole genome shotgun (WGS) entry which is preliminary data.</text>
</comment>
<evidence type="ECO:0000313" key="3">
    <source>
        <dbReference type="Proteomes" id="UP000717696"/>
    </source>
</evidence>
<dbReference type="OrthoDB" id="3561261at2759"/>
<dbReference type="InterPro" id="IPR045518">
    <property type="entry name" value="2EXR"/>
</dbReference>
<protein>
    <recommendedName>
        <fullName evidence="1">2EXR domain-containing protein</fullName>
    </recommendedName>
</protein>
<dbReference type="Proteomes" id="UP000717696">
    <property type="component" value="Unassembled WGS sequence"/>
</dbReference>